<dbReference type="EMBL" id="QXDC01000004">
    <property type="protein sequence ID" value="RIA37101.1"/>
    <property type="molecule type" value="Genomic_DNA"/>
</dbReference>
<dbReference type="OrthoDB" id="9807558at2"/>
<dbReference type="RefSeq" id="WP_119036479.1">
    <property type="nucleotide sequence ID" value="NZ_QXDC01000004.1"/>
</dbReference>
<dbReference type="SUPFAM" id="SSF46785">
    <property type="entry name" value="Winged helix' DNA-binding domain"/>
    <property type="match status" value="1"/>
</dbReference>
<dbReference type="PANTHER" id="PTHR30136">
    <property type="entry name" value="HELIX-TURN-HELIX TRANSCRIPTIONAL REGULATOR, ICLR FAMILY"/>
    <property type="match status" value="1"/>
</dbReference>
<dbReference type="GO" id="GO:0003677">
    <property type="term" value="F:DNA binding"/>
    <property type="evidence" value="ECO:0007669"/>
    <property type="project" value="UniProtKB-KW"/>
</dbReference>
<evidence type="ECO:0000313" key="7">
    <source>
        <dbReference type="Proteomes" id="UP000266568"/>
    </source>
</evidence>
<dbReference type="AlphaFoldDB" id="A0A397NUM1"/>
<keyword evidence="7" id="KW-1185">Reference proteome</keyword>
<dbReference type="GO" id="GO:0045892">
    <property type="term" value="P:negative regulation of DNA-templated transcription"/>
    <property type="evidence" value="ECO:0007669"/>
    <property type="project" value="TreeGrafter"/>
</dbReference>
<reference evidence="6 7" key="1">
    <citation type="submission" date="2018-08" db="EMBL/GenBank/DDBJ databases">
        <title>Genomic Encyclopedia of Type Strains, Phase IV (KMG-IV): sequencing the most valuable type-strain genomes for metagenomic binning, comparative biology and taxonomic classification.</title>
        <authorList>
            <person name="Goeker M."/>
        </authorList>
    </citation>
    <scope>NUCLEOTIDE SEQUENCE [LARGE SCALE GENOMIC DNA]</scope>
    <source>
        <strain evidence="6 7">DSM 25527</strain>
    </source>
</reference>
<evidence type="ECO:0000259" key="4">
    <source>
        <dbReference type="PROSITE" id="PS51077"/>
    </source>
</evidence>
<dbReference type="GO" id="GO:0003700">
    <property type="term" value="F:DNA-binding transcription factor activity"/>
    <property type="evidence" value="ECO:0007669"/>
    <property type="project" value="TreeGrafter"/>
</dbReference>
<dbReference type="InterPro" id="IPR005471">
    <property type="entry name" value="Tscrpt_reg_IclR_N"/>
</dbReference>
<dbReference type="Gene3D" id="3.30.450.40">
    <property type="match status" value="1"/>
</dbReference>
<evidence type="ECO:0000256" key="1">
    <source>
        <dbReference type="ARBA" id="ARBA00023015"/>
    </source>
</evidence>
<sequence>MQPGLSEPDPQDMGCAGRKDGHVQSVVRALRLLESLNRRNVSSVAQLHKETSLPKPTIVRMLKTLVAEGYISSDHRQSGYSVTARVNSLSCGYHDDPMVVEMAKPWAIALTRKFGWPTGVGLLDQNAVVIRFSTIPDSTISPFHSSLNLRMGLISRALGLAYFAFCSNSEQKLLLKQLDEADKTLLGERESGWLDRRVNIARKNGFAHRDPGVEPRNSDTVAVPIMVRNRVAATIGLTYFRVGVSQTDLKAFATSLKKTAAEIGARIEDLA</sequence>
<dbReference type="PROSITE" id="PS51078">
    <property type="entry name" value="ICLR_ED"/>
    <property type="match status" value="1"/>
</dbReference>
<dbReference type="InterPro" id="IPR050707">
    <property type="entry name" value="HTH_MetabolicPath_Reg"/>
</dbReference>
<dbReference type="SUPFAM" id="SSF55781">
    <property type="entry name" value="GAF domain-like"/>
    <property type="match status" value="1"/>
</dbReference>
<dbReference type="SMART" id="SM00346">
    <property type="entry name" value="HTH_ICLR"/>
    <property type="match status" value="1"/>
</dbReference>
<evidence type="ECO:0000313" key="6">
    <source>
        <dbReference type="EMBL" id="RIA37101.1"/>
    </source>
</evidence>
<keyword evidence="3" id="KW-0804">Transcription</keyword>
<feature type="domain" description="IclR-ED" evidence="5">
    <location>
        <begin position="85"/>
        <end position="269"/>
    </location>
</feature>
<dbReference type="PANTHER" id="PTHR30136:SF23">
    <property type="entry name" value="DNA-BINDING TRANSCRIPTIONAL ACTIVATOR MHPR"/>
    <property type="match status" value="1"/>
</dbReference>
<proteinExistence type="predicted"/>
<keyword evidence="2" id="KW-0238">DNA-binding</keyword>
<comment type="caution">
    <text evidence="6">The sequence shown here is derived from an EMBL/GenBank/DDBJ whole genome shotgun (WGS) entry which is preliminary data.</text>
</comment>
<dbReference type="Proteomes" id="UP000266568">
    <property type="component" value="Unassembled WGS sequence"/>
</dbReference>
<dbReference type="PROSITE" id="PS51077">
    <property type="entry name" value="HTH_ICLR"/>
    <property type="match status" value="1"/>
</dbReference>
<gene>
    <name evidence="6" type="ORF">DFR49_2976</name>
</gene>
<evidence type="ECO:0000256" key="2">
    <source>
        <dbReference type="ARBA" id="ARBA00023125"/>
    </source>
</evidence>
<dbReference type="InterPro" id="IPR029016">
    <property type="entry name" value="GAF-like_dom_sf"/>
</dbReference>
<dbReference type="Pfam" id="PF01614">
    <property type="entry name" value="IclR_C"/>
    <property type="match status" value="1"/>
</dbReference>
<accession>A0A397NUM1</accession>
<feature type="domain" description="HTH iclR-type" evidence="4">
    <location>
        <begin position="23"/>
        <end position="84"/>
    </location>
</feature>
<dbReference type="InterPro" id="IPR036390">
    <property type="entry name" value="WH_DNA-bd_sf"/>
</dbReference>
<protein>
    <submittedName>
        <fullName evidence="6">IclR family transcriptional regulator</fullName>
    </submittedName>
</protein>
<dbReference type="InterPro" id="IPR014757">
    <property type="entry name" value="Tscrpt_reg_IclR_C"/>
</dbReference>
<evidence type="ECO:0000259" key="5">
    <source>
        <dbReference type="PROSITE" id="PS51078"/>
    </source>
</evidence>
<dbReference type="Pfam" id="PF09339">
    <property type="entry name" value="HTH_IclR"/>
    <property type="match status" value="1"/>
</dbReference>
<keyword evidence="1" id="KW-0805">Transcription regulation</keyword>
<name>A0A397NUM1_9SPHN</name>
<dbReference type="InterPro" id="IPR036388">
    <property type="entry name" value="WH-like_DNA-bd_sf"/>
</dbReference>
<dbReference type="Gene3D" id="1.10.10.10">
    <property type="entry name" value="Winged helix-like DNA-binding domain superfamily/Winged helix DNA-binding domain"/>
    <property type="match status" value="1"/>
</dbReference>
<evidence type="ECO:0000256" key="3">
    <source>
        <dbReference type="ARBA" id="ARBA00023163"/>
    </source>
</evidence>
<organism evidence="6 7">
    <name type="scientific">Hephaestia caeni</name>
    <dbReference type="NCBI Taxonomy" id="645617"/>
    <lineage>
        <taxon>Bacteria</taxon>
        <taxon>Pseudomonadati</taxon>
        <taxon>Pseudomonadota</taxon>
        <taxon>Alphaproteobacteria</taxon>
        <taxon>Sphingomonadales</taxon>
        <taxon>Sphingomonadaceae</taxon>
        <taxon>Hephaestia</taxon>
    </lineage>
</organism>